<dbReference type="OrthoDB" id="6516503at2759"/>
<accession>A0A1Y3BSS4</accession>
<dbReference type="EMBL" id="MUJZ01005291">
    <property type="protein sequence ID" value="OTF83074.1"/>
    <property type="molecule type" value="Genomic_DNA"/>
</dbReference>
<proteinExistence type="predicted"/>
<feature type="compositionally biased region" description="Basic residues" evidence="1">
    <location>
        <begin position="90"/>
        <end position="101"/>
    </location>
</feature>
<feature type="compositionally biased region" description="Low complexity" evidence="1">
    <location>
        <begin position="143"/>
        <end position="161"/>
    </location>
</feature>
<feature type="non-terminal residue" evidence="2">
    <location>
        <position position="306"/>
    </location>
</feature>
<feature type="compositionally biased region" description="Basic and acidic residues" evidence="1">
    <location>
        <begin position="71"/>
        <end position="88"/>
    </location>
</feature>
<feature type="region of interest" description="Disordered" evidence="1">
    <location>
        <begin position="53"/>
        <end position="162"/>
    </location>
</feature>
<dbReference type="AlphaFoldDB" id="A0A1Y3BSS4"/>
<name>A0A1Y3BSS4_EURMA</name>
<keyword evidence="3" id="KW-1185">Reference proteome</keyword>
<evidence type="ECO:0000256" key="1">
    <source>
        <dbReference type="SAM" id="MobiDB-lite"/>
    </source>
</evidence>
<sequence length="306" mass="32970">PPLPSPLTSTAIYGRNNQPIISSTANDYYSAMSANPASSALSAWAALNRPHADLMSSSPTLTSTNQSPLSMDKHGGQKRKNDSSDSKNRSSNKQHNHHHQHHNGDIHNRTETSASGSKKSKQMKQQQSTENGNTGYLSHHHPNLPLSSLYPYSSSTSTTPTDQQHRYFDLMNAAAVAATGNNGPFPPTPPSTAFLPGRSSVEPPTTGIPLQSQTPATTTHHVWPSLSYPTCSSSASPIVPDPFKSLQDISLRAGLVTADRESIFSRYSLLNSSGGGASILEKLNKEQIEKLEMLQTNEKNSSKSDN</sequence>
<dbReference type="Proteomes" id="UP000194236">
    <property type="component" value="Unassembled WGS sequence"/>
</dbReference>
<comment type="caution">
    <text evidence="2">The sequence shown here is derived from an EMBL/GenBank/DDBJ whole genome shotgun (WGS) entry which is preliminary data.</text>
</comment>
<evidence type="ECO:0000313" key="3">
    <source>
        <dbReference type="Proteomes" id="UP000194236"/>
    </source>
</evidence>
<evidence type="ECO:0000313" key="2">
    <source>
        <dbReference type="EMBL" id="OTF83074.1"/>
    </source>
</evidence>
<gene>
    <name evidence="2" type="ORF">BLA29_008748</name>
</gene>
<organism evidence="2 3">
    <name type="scientific">Euroglyphus maynei</name>
    <name type="common">Mayne's house dust mite</name>
    <dbReference type="NCBI Taxonomy" id="6958"/>
    <lineage>
        <taxon>Eukaryota</taxon>
        <taxon>Metazoa</taxon>
        <taxon>Ecdysozoa</taxon>
        <taxon>Arthropoda</taxon>
        <taxon>Chelicerata</taxon>
        <taxon>Arachnida</taxon>
        <taxon>Acari</taxon>
        <taxon>Acariformes</taxon>
        <taxon>Sarcoptiformes</taxon>
        <taxon>Astigmata</taxon>
        <taxon>Psoroptidia</taxon>
        <taxon>Analgoidea</taxon>
        <taxon>Pyroglyphidae</taxon>
        <taxon>Pyroglyphinae</taxon>
        <taxon>Euroglyphus</taxon>
    </lineage>
</organism>
<protein>
    <submittedName>
        <fullName evidence="2">Uncharacterized protein</fullName>
    </submittedName>
</protein>
<feature type="compositionally biased region" description="Polar residues" evidence="1">
    <location>
        <begin position="55"/>
        <end position="69"/>
    </location>
</feature>
<feature type="non-terminal residue" evidence="2">
    <location>
        <position position="1"/>
    </location>
</feature>
<reference evidence="2 3" key="1">
    <citation type="submission" date="2017-03" db="EMBL/GenBank/DDBJ databases">
        <title>Genome Survey of Euroglyphus maynei.</title>
        <authorList>
            <person name="Arlian L.G."/>
            <person name="Morgan M.S."/>
            <person name="Rider S.D."/>
        </authorList>
    </citation>
    <scope>NUCLEOTIDE SEQUENCE [LARGE SCALE GENOMIC DNA]</scope>
    <source>
        <strain evidence="2">Arlian Lab</strain>
        <tissue evidence="2">Whole body</tissue>
    </source>
</reference>